<dbReference type="PANTHER" id="PTHR46532:SF13">
    <property type="entry name" value="CYTOPLASMIC DYNEIN 1 HEAVY CHAIN 1"/>
    <property type="match status" value="1"/>
</dbReference>
<feature type="compositionally biased region" description="Gly residues" evidence="1">
    <location>
        <begin position="1"/>
        <end position="15"/>
    </location>
</feature>
<dbReference type="EMBL" id="QXTE01000002">
    <property type="protein sequence ID" value="TFK16084.1"/>
    <property type="molecule type" value="Genomic_DNA"/>
</dbReference>
<evidence type="ECO:0000313" key="4">
    <source>
        <dbReference type="Proteomes" id="UP000297703"/>
    </source>
</evidence>
<proteinExistence type="predicted"/>
<dbReference type="InterPro" id="IPR026983">
    <property type="entry name" value="DHC"/>
</dbReference>
<keyword evidence="4" id="KW-1185">Reference proteome</keyword>
<accession>A0A4D9FFN4</accession>
<name>A0A4D9FFN4_9SAUR</name>
<dbReference type="GO" id="GO:0051959">
    <property type="term" value="F:dynein light intermediate chain binding"/>
    <property type="evidence" value="ECO:0007669"/>
    <property type="project" value="InterPro"/>
</dbReference>
<dbReference type="GO" id="GO:0045505">
    <property type="term" value="F:dynein intermediate chain binding"/>
    <property type="evidence" value="ECO:0007669"/>
    <property type="project" value="InterPro"/>
</dbReference>
<feature type="domain" description="Dynein heavy chain tail" evidence="2">
    <location>
        <begin position="211"/>
        <end position="345"/>
    </location>
</feature>
<dbReference type="STRING" id="55544.A0A4D9FFN4"/>
<organism evidence="3 4">
    <name type="scientific">Platysternon megacephalum</name>
    <name type="common">big-headed turtle</name>
    <dbReference type="NCBI Taxonomy" id="55544"/>
    <lineage>
        <taxon>Eukaryota</taxon>
        <taxon>Metazoa</taxon>
        <taxon>Chordata</taxon>
        <taxon>Craniata</taxon>
        <taxon>Vertebrata</taxon>
        <taxon>Euteleostomi</taxon>
        <taxon>Archelosauria</taxon>
        <taxon>Testudinata</taxon>
        <taxon>Testudines</taxon>
        <taxon>Cryptodira</taxon>
        <taxon>Durocryptodira</taxon>
        <taxon>Testudinoidea</taxon>
        <taxon>Platysternidae</taxon>
        <taxon>Platysternon</taxon>
    </lineage>
</organism>
<dbReference type="AlphaFoldDB" id="A0A4D9FFN4"/>
<comment type="caution">
    <text evidence="3">The sequence shown here is derived from an EMBL/GenBank/DDBJ whole genome shotgun (WGS) entry which is preliminary data.</text>
</comment>
<reference evidence="3 4" key="1">
    <citation type="submission" date="2019-04" db="EMBL/GenBank/DDBJ databases">
        <title>Draft genome of the big-headed turtle Platysternon megacephalum.</title>
        <authorList>
            <person name="Gong S."/>
        </authorList>
    </citation>
    <scope>NUCLEOTIDE SEQUENCE [LARGE SCALE GENOMIC DNA]</scope>
    <source>
        <strain evidence="3">DO16091913</strain>
        <tissue evidence="3">Muscle</tissue>
    </source>
</reference>
<reference evidence="3 4" key="2">
    <citation type="submission" date="2019-04" db="EMBL/GenBank/DDBJ databases">
        <title>The genome sequence of big-headed turtle.</title>
        <authorList>
            <person name="Gong S."/>
        </authorList>
    </citation>
    <scope>NUCLEOTIDE SEQUENCE [LARGE SCALE GENOMIC DNA]</scope>
    <source>
        <strain evidence="3">DO16091913</strain>
        <tissue evidence="3">Muscle</tissue>
    </source>
</reference>
<gene>
    <name evidence="3" type="ORF">DR999_PMT00499</name>
</gene>
<sequence length="349" mass="38650">MSDTGGGGPGGGGEEGGLEVPGSAVQNVADVSVLQKHLRKLVPLLLEDGGEVPAALEAALEEKGALEQMRKFLSDPQVHTVLVERSTLKALECLEALNLDLLHNKQHLTLLLCWATCAPKALYKVICRCWLKGLILAFIKRSPVIDADKPVSSQLLNAQHVCGKETVISVSLAEFTKQCDFMQVTAVAQQNQGDVPEPQDMKVAKVLYDAADANAKEINLAYENVKEVDGLAVSKEGTEAWEAAMKRYDERIDRVETRITARLRDQLDTAKNANEMFRIFSRFGALFVRPHIRGAIREYQTQLIQRVKDIESLHDKFKVQYPQSQACKMSHVRDLPPVSNRLIDSSQPK</sequence>
<dbReference type="GO" id="GO:0005858">
    <property type="term" value="C:axonemal dynein complex"/>
    <property type="evidence" value="ECO:0007669"/>
    <property type="project" value="TreeGrafter"/>
</dbReference>
<dbReference type="PANTHER" id="PTHR46532">
    <property type="entry name" value="MALE FERTILITY FACTOR KL5"/>
    <property type="match status" value="1"/>
</dbReference>
<dbReference type="Proteomes" id="UP000297703">
    <property type="component" value="Unassembled WGS sequence"/>
</dbReference>
<protein>
    <submittedName>
        <fullName evidence="3">Superkiller viralicidic activity 2-like 2</fullName>
    </submittedName>
</protein>
<evidence type="ECO:0000256" key="1">
    <source>
        <dbReference type="SAM" id="MobiDB-lite"/>
    </source>
</evidence>
<dbReference type="OrthoDB" id="14187at2759"/>
<evidence type="ECO:0000259" key="2">
    <source>
        <dbReference type="Pfam" id="PF08385"/>
    </source>
</evidence>
<evidence type="ECO:0000313" key="3">
    <source>
        <dbReference type="EMBL" id="TFK16084.1"/>
    </source>
</evidence>
<dbReference type="Pfam" id="PF08385">
    <property type="entry name" value="DHC_N1"/>
    <property type="match status" value="1"/>
</dbReference>
<feature type="region of interest" description="Disordered" evidence="1">
    <location>
        <begin position="1"/>
        <end position="20"/>
    </location>
</feature>
<dbReference type="GO" id="GO:0007018">
    <property type="term" value="P:microtubule-based movement"/>
    <property type="evidence" value="ECO:0007669"/>
    <property type="project" value="InterPro"/>
</dbReference>
<dbReference type="InterPro" id="IPR013594">
    <property type="entry name" value="Dynein_heavy_tail"/>
</dbReference>